<dbReference type="RefSeq" id="WP_280655363.1">
    <property type="nucleotide sequence ID" value="NZ_JANQDH010000090.1"/>
</dbReference>
<dbReference type="PROSITE" id="PS00018">
    <property type="entry name" value="EF_HAND_1"/>
    <property type="match status" value="1"/>
</dbReference>
<dbReference type="SUPFAM" id="SSF52129">
    <property type="entry name" value="Caspase-like"/>
    <property type="match status" value="1"/>
</dbReference>
<sequence>MVKVALLIGVSEYEHGLTPLPAAVRDVDTIEEVLQNRAIGNFDQVTKLVNPPGQTMAEAIENLFNNREKDDLILLYFSGHGIKDERGKLYFATSNTRKNDQGALVKATSVPASFVHEVISNSRSKREVVILDCCFSGAFAEGMSAKGDDFVDVKNQLGGEGRAILTSSTSTQYSFQDTGGNTSTYTAYIVEGLETGAADKDENGWITVDELHEYAARKVQEVTPAMKPEIYAVKEGYKIKLAAAPNQDPDLKYRREVEYWAEAGNGEISDMGRQTLREEKNNLQITDERANEIETQVLAPIKTYKEKLHRYELMLIEKMQTEFPLSDKSIANLKRFQQALGLKDEAAAQIYNQNSQKYIVKETKILLPKSDIFKYILLVIIGAVIGYMIRHMNTNTVISVTPPKPNPLDQVDDSLPNPAVLTIDGTVTIITLIKELRDRYNIVNPNVRTTYGLPDGKPNGSNAGLGNLLSEKVLMAASSRGLNVVEVPIALDAVAVTVGINNPYKGGLTKEQLRSIFLGKMTNWSQVGGPNLPIKVINRSPDSGTHSFFKEVVLDGQSFPPDGPNFNTVTRDETIPILRALGNNGIGYSSVTQIENQSSLRVVPIDGISPIDRNNIKNGTYPLSRPVYLVVPRKTSQAVKKFVEFALSPKGQAAVEREGFIPIE</sequence>
<dbReference type="Pfam" id="PF00656">
    <property type="entry name" value="Peptidase_C14"/>
    <property type="match status" value="1"/>
</dbReference>
<reference evidence="4 5" key="1">
    <citation type="journal article" date="2023" name="J. Phycol.">
        <title>Chrysosporum ovalisporum is synonymous with the true-branching cyanobacterium Umezakia natans (Nostocales/Aphanizomenonaceae).</title>
        <authorList>
            <person name="McGregor G.B."/>
            <person name="Sendall B.C."/>
            <person name="Niiyama Y."/>
            <person name="Tuji A."/>
            <person name="Willis A."/>
        </authorList>
    </citation>
    <scope>NUCLEOTIDE SEQUENCE [LARGE SCALE GENOMIC DNA]</scope>
    <source>
        <strain evidence="4 5">ANA360D</strain>
    </source>
</reference>
<dbReference type="Proteomes" id="UP001159387">
    <property type="component" value="Unassembled WGS sequence"/>
</dbReference>
<evidence type="ECO:0000313" key="5">
    <source>
        <dbReference type="Proteomes" id="UP001159387"/>
    </source>
</evidence>
<organism evidence="4 5">
    <name type="scientific">Chrysosporum bergii ANA360D</name>
    <dbReference type="NCBI Taxonomy" id="617107"/>
    <lineage>
        <taxon>Bacteria</taxon>
        <taxon>Bacillati</taxon>
        <taxon>Cyanobacteriota</taxon>
        <taxon>Cyanophyceae</taxon>
        <taxon>Nostocales</taxon>
        <taxon>Nodulariaceae</taxon>
        <taxon>Chrysosporum</taxon>
    </lineage>
</organism>
<evidence type="ECO:0000259" key="3">
    <source>
        <dbReference type="Pfam" id="PF12849"/>
    </source>
</evidence>
<dbReference type="InterPro" id="IPR029030">
    <property type="entry name" value="Caspase-like_dom_sf"/>
</dbReference>
<dbReference type="Gene3D" id="3.40.50.1460">
    <property type="match status" value="1"/>
</dbReference>
<dbReference type="AlphaFoldDB" id="A0AA43KCF6"/>
<proteinExistence type="predicted"/>
<dbReference type="GO" id="GO:0006508">
    <property type="term" value="P:proteolysis"/>
    <property type="evidence" value="ECO:0007669"/>
    <property type="project" value="InterPro"/>
</dbReference>
<dbReference type="Pfam" id="PF12849">
    <property type="entry name" value="PBP_like_2"/>
    <property type="match status" value="1"/>
</dbReference>
<dbReference type="NCBIfam" id="NF047832">
    <property type="entry name" value="caspase_w_EACC1"/>
    <property type="match status" value="1"/>
</dbReference>
<dbReference type="CDD" id="cd13653">
    <property type="entry name" value="PBP2_phosphate_like_1"/>
    <property type="match status" value="1"/>
</dbReference>
<evidence type="ECO:0000256" key="1">
    <source>
        <dbReference type="ARBA" id="ARBA00022729"/>
    </source>
</evidence>
<protein>
    <submittedName>
        <fullName evidence="4">Substrate-binding domain-containing protein</fullName>
    </submittedName>
</protein>
<dbReference type="InterPro" id="IPR024370">
    <property type="entry name" value="PBP_domain"/>
</dbReference>
<name>A0AA43KCF6_9CYAN</name>
<dbReference type="InterPro" id="IPR018247">
    <property type="entry name" value="EF_Hand_1_Ca_BS"/>
</dbReference>
<dbReference type="Gene3D" id="3.40.190.10">
    <property type="entry name" value="Periplasmic binding protein-like II"/>
    <property type="match status" value="2"/>
</dbReference>
<keyword evidence="1" id="KW-0732">Signal</keyword>
<comment type="caution">
    <text evidence="4">The sequence shown here is derived from an EMBL/GenBank/DDBJ whole genome shotgun (WGS) entry which is preliminary data.</text>
</comment>
<accession>A0AA43KCF6</accession>
<evidence type="ECO:0000313" key="4">
    <source>
        <dbReference type="EMBL" id="MDH6061392.1"/>
    </source>
</evidence>
<dbReference type="PANTHER" id="PTHR30570">
    <property type="entry name" value="PERIPLASMIC PHOSPHATE BINDING COMPONENT OF PHOSPHATE ABC TRANSPORTER"/>
    <property type="match status" value="1"/>
</dbReference>
<evidence type="ECO:0000259" key="2">
    <source>
        <dbReference type="Pfam" id="PF00656"/>
    </source>
</evidence>
<dbReference type="SUPFAM" id="SSF53850">
    <property type="entry name" value="Periplasmic binding protein-like II"/>
    <property type="match status" value="1"/>
</dbReference>
<dbReference type="InterPro" id="IPR011600">
    <property type="entry name" value="Pept_C14_caspase"/>
</dbReference>
<dbReference type="GO" id="GO:0004197">
    <property type="term" value="F:cysteine-type endopeptidase activity"/>
    <property type="evidence" value="ECO:0007669"/>
    <property type="project" value="InterPro"/>
</dbReference>
<feature type="domain" description="PBP" evidence="3">
    <location>
        <begin position="417"/>
        <end position="649"/>
    </location>
</feature>
<dbReference type="PANTHER" id="PTHR30570:SF1">
    <property type="entry name" value="PHOSPHATE-BINDING PROTEIN PSTS"/>
    <property type="match status" value="1"/>
</dbReference>
<dbReference type="EMBL" id="JANQDH010000090">
    <property type="protein sequence ID" value="MDH6061392.1"/>
    <property type="molecule type" value="Genomic_DNA"/>
</dbReference>
<feature type="domain" description="Peptidase C14 caspase" evidence="2">
    <location>
        <begin position="3"/>
        <end position="223"/>
    </location>
</feature>
<gene>
    <name evidence="4" type="ORF">NWP17_13260</name>
</gene>
<dbReference type="InterPro" id="IPR050811">
    <property type="entry name" value="Phosphate_ABC_transporter"/>
</dbReference>
<keyword evidence="5" id="KW-1185">Reference proteome</keyword>